<reference evidence="1" key="1">
    <citation type="submission" date="2024-03" db="EMBL/GenBank/DDBJ databases">
        <title>Psychrobacter raelis sp. nov. isolated from a dog with peritonitis.</title>
        <authorList>
            <person name="Schiavone A."/>
            <person name="Manzulli V."/>
            <person name="Camarda A."/>
            <person name="Cafiero M.A."/>
            <person name="Vasco I."/>
            <person name="Marino L."/>
            <person name="Pennuzzi G."/>
            <person name="Serrecchia L."/>
            <person name="Galante D."/>
            <person name="Pugliese N."/>
        </authorList>
    </citation>
    <scope>NUCLEOTIDE SEQUENCE</scope>
    <source>
        <strain evidence="1">PraFG1</strain>
    </source>
</reference>
<dbReference type="KEGG" id="prae:MN210_08445"/>
<name>A0AAT9PDV2_9GAMM</name>
<gene>
    <name evidence="1" type="ORF">MN210_08445</name>
</gene>
<dbReference type="RefSeq" id="WP_241877977.1">
    <property type="nucleotide sequence ID" value="NZ_CP093310.2"/>
</dbReference>
<organism evidence="1 2">
    <name type="scientific">Psychrobacter raelei</name>
    <dbReference type="NCBI Taxonomy" id="2565531"/>
    <lineage>
        <taxon>Bacteria</taxon>
        <taxon>Pseudomonadati</taxon>
        <taxon>Pseudomonadota</taxon>
        <taxon>Gammaproteobacteria</taxon>
        <taxon>Moraxellales</taxon>
        <taxon>Moraxellaceae</taxon>
        <taxon>Psychrobacter</taxon>
    </lineage>
</organism>
<evidence type="ECO:0000313" key="2">
    <source>
        <dbReference type="Proteomes" id="UP000829560"/>
    </source>
</evidence>
<evidence type="ECO:0008006" key="3">
    <source>
        <dbReference type="Google" id="ProtNLM"/>
    </source>
</evidence>
<accession>A0AAT9PDV2</accession>
<sequence length="76" mass="8747">MTPKLIEKINTLIGVGMTQAMIEEQTDIPQYRVSRLGSGATKNPRWSDVEKINSLYDHVITQGQHWNDFKQQTEET</sequence>
<evidence type="ECO:0000313" key="1">
    <source>
        <dbReference type="EMBL" id="UNK04383.1"/>
    </source>
</evidence>
<dbReference type="Proteomes" id="UP000829560">
    <property type="component" value="Chromosome"/>
</dbReference>
<protein>
    <recommendedName>
        <fullName evidence="3">Transcriptional regulator</fullName>
    </recommendedName>
</protein>
<keyword evidence="2" id="KW-1185">Reference proteome</keyword>
<dbReference type="AlphaFoldDB" id="A0AAT9PDV2"/>
<proteinExistence type="predicted"/>
<dbReference type="EMBL" id="CP093310">
    <property type="protein sequence ID" value="UNK04383.1"/>
    <property type="molecule type" value="Genomic_DNA"/>
</dbReference>